<protein>
    <submittedName>
        <fullName evidence="1">Uncharacterized protein</fullName>
    </submittedName>
</protein>
<keyword evidence="2" id="KW-1185">Reference proteome</keyword>
<dbReference type="AlphaFoldDB" id="A0A1N7MN32"/>
<dbReference type="STRING" id="484498.SAMN05421686_105305"/>
<evidence type="ECO:0000313" key="1">
    <source>
        <dbReference type="EMBL" id="SIS87556.1"/>
    </source>
</evidence>
<dbReference type="Proteomes" id="UP000185639">
    <property type="component" value="Unassembled WGS sequence"/>
</dbReference>
<evidence type="ECO:0000313" key="2">
    <source>
        <dbReference type="Proteomes" id="UP000185639"/>
    </source>
</evidence>
<name>A0A1N7MN32_9GAMM</name>
<organism evidence="1 2">
    <name type="scientific">Thalassolituus maritimus</name>
    <dbReference type="NCBI Taxonomy" id="484498"/>
    <lineage>
        <taxon>Bacteria</taxon>
        <taxon>Pseudomonadati</taxon>
        <taxon>Pseudomonadota</taxon>
        <taxon>Gammaproteobacteria</taxon>
        <taxon>Oceanospirillales</taxon>
        <taxon>Oceanospirillaceae</taxon>
        <taxon>Thalassolituus</taxon>
    </lineage>
</organism>
<sequence>MKRKRWIESLVDIACAQGAVWPKDSVPEWMCGAFRRRCISFANGLTDTDTRVFWLQSGALTIDLRLPLEYEQQAEPDNKADYEGWYAHSVWQHNLLDWQGGVSSLSENRWPEPAELRRVGNCMMEFAPSGAYVEDWRLLNSVPGLFVGLELIGEEDLTTGASRELQGALILAGDCMGAVLNRSAEEFITDIGELEGDEFVVRHSRDIHRTGKLMFSALFEADDGEFFYDTSQPEQIRLVAGQKSWSFRIDTLVGDFHFAPGTSQSESAARWFKQFQSTLGRYLRRVV</sequence>
<dbReference type="EMBL" id="FTOH01000005">
    <property type="protein sequence ID" value="SIS87556.1"/>
    <property type="molecule type" value="Genomic_DNA"/>
</dbReference>
<reference evidence="2" key="1">
    <citation type="submission" date="2017-01" db="EMBL/GenBank/DDBJ databases">
        <authorList>
            <person name="Varghese N."/>
            <person name="Submissions S."/>
        </authorList>
    </citation>
    <scope>NUCLEOTIDE SEQUENCE [LARGE SCALE GENOMIC DNA]</scope>
    <source>
        <strain evidence="2">DSM 24913</strain>
    </source>
</reference>
<proteinExistence type="predicted"/>
<gene>
    <name evidence="1" type="ORF">SAMN05421686_105305</name>
</gene>
<dbReference type="RefSeq" id="WP_217693588.1">
    <property type="nucleotide sequence ID" value="NZ_FTOH01000005.1"/>
</dbReference>
<accession>A0A1N7MN32</accession>